<feature type="transmembrane region" description="Helical" evidence="1">
    <location>
        <begin position="73"/>
        <end position="92"/>
    </location>
</feature>
<dbReference type="InterPro" id="IPR005325">
    <property type="entry name" value="DUF308_memb"/>
</dbReference>
<keyword evidence="1" id="KW-0472">Membrane</keyword>
<feature type="transmembrane region" description="Helical" evidence="1">
    <location>
        <begin position="156"/>
        <end position="176"/>
    </location>
</feature>
<organism evidence="2 3">
    <name type="scientific">Ruoffia tabacinasalis</name>
    <dbReference type="NCBI Taxonomy" id="87458"/>
    <lineage>
        <taxon>Bacteria</taxon>
        <taxon>Bacillati</taxon>
        <taxon>Bacillota</taxon>
        <taxon>Bacilli</taxon>
        <taxon>Lactobacillales</taxon>
        <taxon>Aerococcaceae</taxon>
        <taxon>Ruoffia</taxon>
    </lineage>
</organism>
<feature type="transmembrane region" description="Helical" evidence="1">
    <location>
        <begin position="12"/>
        <end position="33"/>
    </location>
</feature>
<evidence type="ECO:0008006" key="4">
    <source>
        <dbReference type="Google" id="ProtNLM"/>
    </source>
</evidence>
<proteinExistence type="predicted"/>
<reference evidence="2 3" key="1">
    <citation type="submission" date="2019-05" db="EMBL/GenBank/DDBJ databases">
        <title>The metagenome of a microbial culture collection derived from dairy environment covers the genomic content of the human microbiome.</title>
        <authorList>
            <person name="Roder T."/>
            <person name="Wuthrich D."/>
            <person name="Sattari Z."/>
            <person name="Von Ah U."/>
            <person name="Bar C."/>
            <person name="Ronchi F."/>
            <person name="Macpherson A.J."/>
            <person name="Ganal-Vonarburg S.C."/>
            <person name="Bruggmann R."/>
            <person name="Vergeres G."/>
        </authorList>
    </citation>
    <scope>NUCLEOTIDE SEQUENCE [LARGE SCALE GENOMIC DNA]</scope>
    <source>
        <strain evidence="2 3">FAM 24227</strain>
    </source>
</reference>
<dbReference type="InterPro" id="IPR052712">
    <property type="entry name" value="Acid_resist_chaperone_HdeD"/>
</dbReference>
<dbReference type="EMBL" id="VBSP01000014">
    <property type="protein sequence ID" value="TLQ41554.1"/>
    <property type="molecule type" value="Genomic_DNA"/>
</dbReference>
<gene>
    <name evidence="2" type="ORF">FEZ33_05220</name>
</gene>
<dbReference type="Proteomes" id="UP000306420">
    <property type="component" value="Unassembled WGS sequence"/>
</dbReference>
<dbReference type="PANTHER" id="PTHR34989">
    <property type="entry name" value="PROTEIN HDED"/>
    <property type="match status" value="1"/>
</dbReference>
<dbReference type="AlphaFoldDB" id="A0A5R9DXQ6"/>
<sequence>MKEVVSLSKTENGFNWWSLIVGIIYIILGILAFNNPLGSASFVIYLFAFAIAFKGIAQIIIRNRLKEYTGMTNNWMIVIGIIDIIIGVFLFFNVTAGFIALPIVFAVWFIIDSVIALISARTIRKYSKRNFWLIVFLSIISIIIGIILIFNPIASILTVAYLVGIYFTLNGLSFVIQAF</sequence>
<evidence type="ECO:0000313" key="2">
    <source>
        <dbReference type="EMBL" id="TLQ41554.1"/>
    </source>
</evidence>
<name>A0A5R9DXQ6_9LACT</name>
<dbReference type="GO" id="GO:0005886">
    <property type="term" value="C:plasma membrane"/>
    <property type="evidence" value="ECO:0007669"/>
    <property type="project" value="TreeGrafter"/>
</dbReference>
<dbReference type="Pfam" id="PF03729">
    <property type="entry name" value="DUF308"/>
    <property type="match status" value="2"/>
</dbReference>
<protein>
    <recommendedName>
        <fullName evidence="4">HdeD family acid-resistance protein</fullName>
    </recommendedName>
</protein>
<dbReference type="PANTHER" id="PTHR34989:SF1">
    <property type="entry name" value="PROTEIN HDED"/>
    <property type="match status" value="1"/>
</dbReference>
<evidence type="ECO:0000313" key="3">
    <source>
        <dbReference type="Proteomes" id="UP000306420"/>
    </source>
</evidence>
<feature type="transmembrane region" description="Helical" evidence="1">
    <location>
        <begin position="39"/>
        <end position="61"/>
    </location>
</feature>
<feature type="transmembrane region" description="Helical" evidence="1">
    <location>
        <begin position="98"/>
        <end position="119"/>
    </location>
</feature>
<evidence type="ECO:0000256" key="1">
    <source>
        <dbReference type="SAM" id="Phobius"/>
    </source>
</evidence>
<accession>A0A5R9DXQ6</accession>
<feature type="transmembrane region" description="Helical" evidence="1">
    <location>
        <begin position="131"/>
        <end position="150"/>
    </location>
</feature>
<keyword evidence="1" id="KW-0812">Transmembrane</keyword>
<comment type="caution">
    <text evidence="2">The sequence shown here is derived from an EMBL/GenBank/DDBJ whole genome shotgun (WGS) entry which is preliminary data.</text>
</comment>
<keyword evidence="1" id="KW-1133">Transmembrane helix</keyword>
<dbReference type="OrthoDB" id="2456403at2"/>